<keyword evidence="1" id="KW-0436">Ligase</keyword>
<organism evidence="1 2">
    <name type="scientific">Geodermatophilus obscurus</name>
    <dbReference type="NCBI Taxonomy" id="1861"/>
    <lineage>
        <taxon>Bacteria</taxon>
        <taxon>Bacillati</taxon>
        <taxon>Actinomycetota</taxon>
        <taxon>Actinomycetes</taxon>
        <taxon>Geodermatophilales</taxon>
        <taxon>Geodermatophilaceae</taxon>
        <taxon>Geodermatophilus</taxon>
    </lineage>
</organism>
<dbReference type="GO" id="GO:0016874">
    <property type="term" value="F:ligase activity"/>
    <property type="evidence" value="ECO:0007669"/>
    <property type="project" value="UniProtKB-KW"/>
</dbReference>
<keyword evidence="2" id="KW-1185">Reference proteome</keyword>
<accession>A0A1I5GH96</accession>
<proteinExistence type="predicted"/>
<dbReference type="SUPFAM" id="SSF56059">
    <property type="entry name" value="Glutathione synthetase ATP-binding domain-like"/>
    <property type="match status" value="1"/>
</dbReference>
<dbReference type="EMBL" id="FOWE01000006">
    <property type="protein sequence ID" value="SFO35414.1"/>
    <property type="molecule type" value="Genomic_DNA"/>
</dbReference>
<sequence length="300" mass="31211">MAAVGSSRVRIGVATCRAAPDLDEDGPLLLAALDGAGADAVPAVWDDPDVDWAGFDGVLVRSTWDYPLRRAAFLEWVGRCRATVNPPPVLAWNTDKRYLHDLARAGVPTVPTVFLEPGEWSPAGAGPGDVVVKPAVSGSATDTGRFTHLSAPDATALVAALHAQGRTVMVQPYLPGIDTEGETSMVFLGGRFSHAVRREPLLAGQGLREAVVVADVLGTVRPAEPDEAQLAVARAALDAAPGGRAALSYARVDVIPGPAGPVLLELEVTDCFLFLGSATPEARARLARHALAALAGDLSR</sequence>
<evidence type="ECO:0000313" key="1">
    <source>
        <dbReference type="EMBL" id="SFO35414.1"/>
    </source>
</evidence>
<protein>
    <submittedName>
        <fullName evidence="1">Glutathione synthase/RimK-type ligase, ATP-grasp superfamily</fullName>
    </submittedName>
</protein>
<dbReference type="PANTHER" id="PTHR39217:SF1">
    <property type="entry name" value="GLUTATHIONE SYNTHETASE"/>
    <property type="match status" value="1"/>
</dbReference>
<gene>
    <name evidence="1" type="ORF">SAMN05660359_02898</name>
</gene>
<reference evidence="2" key="1">
    <citation type="submission" date="2016-10" db="EMBL/GenBank/DDBJ databases">
        <authorList>
            <person name="Varghese N."/>
            <person name="Submissions S."/>
        </authorList>
    </citation>
    <scope>NUCLEOTIDE SEQUENCE [LARGE SCALE GENOMIC DNA]</scope>
    <source>
        <strain evidence="2">DSM 43161</strain>
    </source>
</reference>
<dbReference type="PANTHER" id="PTHR39217">
    <property type="match status" value="1"/>
</dbReference>
<name>A0A1I5GH96_9ACTN</name>
<dbReference type="InterPro" id="IPR053191">
    <property type="entry name" value="DcsG_Biosynth_Enzyme"/>
</dbReference>
<dbReference type="Proteomes" id="UP000183642">
    <property type="component" value="Unassembled WGS sequence"/>
</dbReference>
<dbReference type="AlphaFoldDB" id="A0A1I5GH96"/>
<evidence type="ECO:0000313" key="2">
    <source>
        <dbReference type="Proteomes" id="UP000183642"/>
    </source>
</evidence>